<dbReference type="Gene3D" id="3.20.20.70">
    <property type="entry name" value="Aldolase class I"/>
    <property type="match status" value="1"/>
</dbReference>
<evidence type="ECO:0000256" key="1">
    <source>
        <dbReference type="ARBA" id="ARBA00002356"/>
    </source>
</evidence>
<comment type="pathway">
    <text evidence="2 9 12">Pyrimidine metabolism; UMP biosynthesis via de novo pathway; UMP from orotate: step 2/2.</text>
</comment>
<comment type="similarity">
    <text evidence="8 9">Belongs to the OMP decarboxylase family. Type 1 subfamily.</text>
</comment>
<keyword evidence="15" id="KW-1185">Reference proteome</keyword>
<evidence type="ECO:0000256" key="9">
    <source>
        <dbReference type="HAMAP-Rule" id="MF_01200"/>
    </source>
</evidence>
<evidence type="ECO:0000256" key="6">
    <source>
        <dbReference type="ARBA" id="ARBA00023239"/>
    </source>
</evidence>
<dbReference type="EMBL" id="BDFE01000004">
    <property type="protein sequence ID" value="GAU07514.1"/>
    <property type="molecule type" value="Genomic_DNA"/>
</dbReference>
<keyword evidence="6 9" id="KW-0456">Lyase</keyword>
<evidence type="ECO:0000256" key="12">
    <source>
        <dbReference type="RuleBase" id="RU000512"/>
    </source>
</evidence>
<dbReference type="InterPro" id="IPR047596">
    <property type="entry name" value="OMPdecase_bac"/>
</dbReference>
<feature type="binding site" evidence="9 11">
    <location>
        <position position="120"/>
    </location>
    <ligand>
        <name>substrate</name>
    </ligand>
</feature>
<dbReference type="Proteomes" id="UP000095200">
    <property type="component" value="Unassembled WGS sequence"/>
</dbReference>
<keyword evidence="4 9" id="KW-0210">Decarboxylase</keyword>
<comment type="catalytic activity">
    <reaction evidence="7 9 12">
        <text>orotidine 5'-phosphate + H(+) = UMP + CO2</text>
        <dbReference type="Rhea" id="RHEA:11596"/>
        <dbReference type="ChEBI" id="CHEBI:15378"/>
        <dbReference type="ChEBI" id="CHEBI:16526"/>
        <dbReference type="ChEBI" id="CHEBI:57538"/>
        <dbReference type="ChEBI" id="CHEBI:57865"/>
        <dbReference type="EC" id="4.1.1.23"/>
    </reaction>
</comment>
<feature type="binding site" evidence="9">
    <location>
        <begin position="60"/>
        <end position="69"/>
    </location>
    <ligand>
        <name>substrate</name>
    </ligand>
</feature>
<dbReference type="InterPro" id="IPR013785">
    <property type="entry name" value="Aldolase_TIM"/>
</dbReference>
<proteinExistence type="inferred from homology"/>
<evidence type="ECO:0000313" key="14">
    <source>
        <dbReference type="EMBL" id="GAU07514.1"/>
    </source>
</evidence>
<feature type="binding site" evidence="9 11">
    <location>
        <position position="33"/>
    </location>
    <ligand>
        <name>substrate</name>
    </ligand>
</feature>
<evidence type="ECO:0000256" key="8">
    <source>
        <dbReference type="ARBA" id="ARBA00061012"/>
    </source>
</evidence>
<evidence type="ECO:0000259" key="13">
    <source>
        <dbReference type="SMART" id="SM00934"/>
    </source>
</evidence>
<feature type="domain" description="Orotidine 5'-phosphate decarboxylase" evidence="13">
    <location>
        <begin position="5"/>
        <end position="229"/>
    </location>
</feature>
<dbReference type="STRING" id="1592317.DPF_0199"/>
<dbReference type="NCBIfam" id="TIGR01740">
    <property type="entry name" value="pyrF"/>
    <property type="match status" value="1"/>
</dbReference>
<evidence type="ECO:0000256" key="7">
    <source>
        <dbReference type="ARBA" id="ARBA00049157"/>
    </source>
</evidence>
<comment type="function">
    <text evidence="1 9">Catalyzes the decarboxylation of orotidine 5'-monophosphate (OMP) to uridine 5'-monophosphate (UMP).</text>
</comment>
<organism evidence="14 15">
    <name type="scientific">Desulfoplanes formicivorans</name>
    <dbReference type="NCBI Taxonomy" id="1592317"/>
    <lineage>
        <taxon>Bacteria</taxon>
        <taxon>Pseudomonadati</taxon>
        <taxon>Thermodesulfobacteriota</taxon>
        <taxon>Desulfovibrionia</taxon>
        <taxon>Desulfovibrionales</taxon>
        <taxon>Desulfoplanaceae</taxon>
        <taxon>Desulfoplanes</taxon>
    </lineage>
</organism>
<evidence type="ECO:0000256" key="3">
    <source>
        <dbReference type="ARBA" id="ARBA00011738"/>
    </source>
</evidence>
<feature type="active site" description="Proton donor" evidence="9">
    <location>
        <position position="62"/>
    </location>
</feature>
<dbReference type="PANTHER" id="PTHR32119:SF2">
    <property type="entry name" value="OROTIDINE 5'-PHOSPHATE DECARBOXYLASE"/>
    <property type="match status" value="1"/>
</dbReference>
<feature type="active site" description="For OMPdecase activity" evidence="10">
    <location>
        <position position="62"/>
    </location>
</feature>
<evidence type="ECO:0000313" key="15">
    <source>
        <dbReference type="Proteomes" id="UP000095200"/>
    </source>
</evidence>
<feature type="binding site" evidence="9 11">
    <location>
        <position position="213"/>
    </location>
    <ligand>
        <name>substrate</name>
    </ligand>
</feature>
<sequence>MTSQKLIVALDFPSREQALAMARTLSGHVRWVKVGLELFCRTGPEIVSTLDNLGFKVFLDLKFMDIPHTVQGAVTSACAAGADMLTIHVTGGQAMVQAALRGARMAGKKPPLLIGVTVLTSMSSNDLALVAGRSRNLEDTVSSMAHQARTWGLDGIVCSGQEVQRIRQQCPEPFTIVTPGIRLKKDLDSEDDQKRVTTPKAALRAGSSYLVVGRPITRATDPVGTIQRYLDTIEEQS</sequence>
<dbReference type="PROSITE" id="PS00156">
    <property type="entry name" value="OMPDECASE"/>
    <property type="match status" value="1"/>
</dbReference>
<accession>A0A194AFF7</accession>
<dbReference type="EC" id="4.1.1.23" evidence="9"/>
<protein>
    <recommendedName>
        <fullName evidence="9">Orotidine 5'-phosphate decarboxylase</fullName>
        <ecNumber evidence="9">4.1.1.23</ecNumber>
    </recommendedName>
    <alternativeName>
        <fullName evidence="9">OMP decarboxylase</fullName>
        <shortName evidence="9">OMPDCase</shortName>
        <shortName evidence="9">OMPdecase</shortName>
    </alternativeName>
</protein>
<comment type="subunit">
    <text evidence="3 9">Homodimer.</text>
</comment>
<dbReference type="GO" id="GO:0044205">
    <property type="term" value="P:'de novo' UMP biosynthetic process"/>
    <property type="evidence" value="ECO:0007669"/>
    <property type="project" value="UniProtKB-UniRule"/>
</dbReference>
<evidence type="ECO:0000256" key="2">
    <source>
        <dbReference type="ARBA" id="ARBA00004861"/>
    </source>
</evidence>
<feature type="binding site" evidence="9 11">
    <location>
        <position position="11"/>
    </location>
    <ligand>
        <name>substrate</name>
    </ligand>
</feature>
<dbReference type="InterPro" id="IPR018089">
    <property type="entry name" value="OMPdecase_AS"/>
</dbReference>
<dbReference type="InterPro" id="IPR011060">
    <property type="entry name" value="RibuloseP-bd_barrel"/>
</dbReference>
<dbReference type="AlphaFoldDB" id="A0A194AFF7"/>
<dbReference type="CDD" id="cd04725">
    <property type="entry name" value="OMP_decarboxylase_like"/>
    <property type="match status" value="1"/>
</dbReference>
<dbReference type="OrthoDB" id="9806203at2"/>
<feature type="active site" description="For OMPdecase activity" evidence="10">
    <location>
        <position position="60"/>
    </location>
</feature>
<dbReference type="NCBIfam" id="NF001273">
    <property type="entry name" value="PRK00230.1"/>
    <property type="match status" value="1"/>
</dbReference>
<feature type="binding site" evidence="9 11">
    <location>
        <position position="193"/>
    </location>
    <ligand>
        <name>substrate</name>
    </ligand>
</feature>
<dbReference type="SUPFAM" id="SSF51366">
    <property type="entry name" value="Ribulose-phoshate binding barrel"/>
    <property type="match status" value="1"/>
</dbReference>
<name>A0A194AFF7_9BACT</name>
<keyword evidence="5 9" id="KW-0665">Pyrimidine biosynthesis</keyword>
<dbReference type="UniPathway" id="UPA00070">
    <property type="reaction ID" value="UER00120"/>
</dbReference>
<evidence type="ECO:0000256" key="10">
    <source>
        <dbReference type="PIRSR" id="PIRSR614732-1"/>
    </source>
</evidence>
<dbReference type="GO" id="GO:0006207">
    <property type="term" value="P:'de novo' pyrimidine nucleobase biosynthetic process"/>
    <property type="evidence" value="ECO:0007669"/>
    <property type="project" value="InterPro"/>
</dbReference>
<gene>
    <name evidence="9" type="primary">pyrF</name>
    <name evidence="14" type="ORF">DPF_0199</name>
</gene>
<dbReference type="InterPro" id="IPR001754">
    <property type="entry name" value="OMPdeCOase_dom"/>
</dbReference>
<dbReference type="HAMAP" id="MF_01200_B">
    <property type="entry name" value="OMPdecase_type1_B"/>
    <property type="match status" value="1"/>
</dbReference>
<dbReference type="RefSeq" id="WP_069857011.1">
    <property type="nucleotide sequence ID" value="NZ_BDFE01000004.1"/>
</dbReference>
<dbReference type="Pfam" id="PF00215">
    <property type="entry name" value="OMPdecase"/>
    <property type="match status" value="1"/>
</dbReference>
<dbReference type="InterPro" id="IPR014732">
    <property type="entry name" value="OMPdecase"/>
</dbReference>
<dbReference type="PANTHER" id="PTHR32119">
    <property type="entry name" value="OROTIDINE 5'-PHOSPHATE DECARBOXYLASE"/>
    <property type="match status" value="1"/>
</dbReference>
<dbReference type="SMART" id="SM00934">
    <property type="entry name" value="OMPdecase"/>
    <property type="match status" value="1"/>
</dbReference>
<evidence type="ECO:0000256" key="11">
    <source>
        <dbReference type="PIRSR" id="PIRSR614732-2"/>
    </source>
</evidence>
<dbReference type="GO" id="GO:0004590">
    <property type="term" value="F:orotidine-5'-phosphate decarboxylase activity"/>
    <property type="evidence" value="ECO:0007669"/>
    <property type="project" value="UniProtKB-UniRule"/>
</dbReference>
<feature type="active site" description="For OMPdecase activity" evidence="10">
    <location>
        <position position="65"/>
    </location>
</feature>
<reference evidence="15" key="1">
    <citation type="submission" date="2016-06" db="EMBL/GenBank/DDBJ databases">
        <title>Draft genome sequence of Desulfoplanes formicivorans strain Pf12B.</title>
        <authorList>
            <person name="Watanabe M."/>
            <person name="Kojima H."/>
            <person name="Fukui M."/>
        </authorList>
    </citation>
    <scope>NUCLEOTIDE SEQUENCE [LARGE SCALE GENOMIC DNA]</scope>
    <source>
        <strain evidence="15">Pf12B</strain>
    </source>
</reference>
<dbReference type="GO" id="GO:0005829">
    <property type="term" value="C:cytosol"/>
    <property type="evidence" value="ECO:0007669"/>
    <property type="project" value="TreeGrafter"/>
</dbReference>
<evidence type="ECO:0000256" key="4">
    <source>
        <dbReference type="ARBA" id="ARBA00022793"/>
    </source>
</evidence>
<evidence type="ECO:0000256" key="5">
    <source>
        <dbReference type="ARBA" id="ARBA00022975"/>
    </source>
</evidence>
<dbReference type="FunFam" id="3.20.20.70:FF:000015">
    <property type="entry name" value="Orotidine 5'-phosphate decarboxylase"/>
    <property type="match status" value="1"/>
</dbReference>
<comment type="caution">
    <text evidence="14">The sequence shown here is derived from an EMBL/GenBank/DDBJ whole genome shotgun (WGS) entry which is preliminary data.</text>
</comment>
<feature type="binding site" evidence="9 11">
    <location>
        <position position="182"/>
    </location>
    <ligand>
        <name>substrate</name>
    </ligand>
</feature>
<feature type="binding site" evidence="9 11">
    <location>
        <position position="214"/>
    </location>
    <ligand>
        <name>substrate</name>
    </ligand>
</feature>